<organism evidence="7 8">
    <name type="scientific">Blastomonas aquatica</name>
    <dbReference type="NCBI Taxonomy" id="1510276"/>
    <lineage>
        <taxon>Bacteria</taxon>
        <taxon>Pseudomonadati</taxon>
        <taxon>Pseudomonadota</taxon>
        <taxon>Alphaproteobacteria</taxon>
        <taxon>Sphingomonadales</taxon>
        <taxon>Sphingomonadaceae</taxon>
        <taxon>Blastomonas</taxon>
    </lineage>
</organism>
<dbReference type="EMBL" id="BMGD01000001">
    <property type="protein sequence ID" value="GGB54674.1"/>
    <property type="molecule type" value="Genomic_DNA"/>
</dbReference>
<comment type="similarity">
    <text evidence="6">Belongs to the methyltransferase superfamily. RNA methyltransferase RsmG family.</text>
</comment>
<dbReference type="PANTHER" id="PTHR31760">
    <property type="entry name" value="S-ADENOSYL-L-METHIONINE-DEPENDENT METHYLTRANSFERASES SUPERFAMILY PROTEIN"/>
    <property type="match status" value="1"/>
</dbReference>
<comment type="subcellular location">
    <subcellularLocation>
        <location evidence="6">Cytoplasm</location>
    </subcellularLocation>
</comment>
<dbReference type="InterPro" id="IPR003682">
    <property type="entry name" value="rRNA_ssu_MeTfrase_G"/>
</dbReference>
<evidence type="ECO:0000256" key="2">
    <source>
        <dbReference type="ARBA" id="ARBA00022552"/>
    </source>
</evidence>
<reference evidence="8" key="1">
    <citation type="journal article" date="2019" name="Int. J. Syst. Evol. Microbiol.">
        <title>The Global Catalogue of Microorganisms (GCM) 10K type strain sequencing project: providing services to taxonomists for standard genome sequencing and annotation.</title>
        <authorList>
            <consortium name="The Broad Institute Genomics Platform"/>
            <consortium name="The Broad Institute Genome Sequencing Center for Infectious Disease"/>
            <person name="Wu L."/>
            <person name="Ma J."/>
        </authorList>
    </citation>
    <scope>NUCLEOTIDE SEQUENCE [LARGE SCALE GENOMIC DNA]</scope>
    <source>
        <strain evidence="8">CGMCC 1.12851</strain>
    </source>
</reference>
<evidence type="ECO:0000313" key="7">
    <source>
        <dbReference type="EMBL" id="GGB54674.1"/>
    </source>
</evidence>
<dbReference type="GO" id="GO:0008168">
    <property type="term" value="F:methyltransferase activity"/>
    <property type="evidence" value="ECO:0007669"/>
    <property type="project" value="UniProtKB-KW"/>
</dbReference>
<dbReference type="PANTHER" id="PTHR31760:SF0">
    <property type="entry name" value="S-ADENOSYL-L-METHIONINE-DEPENDENT METHYLTRANSFERASES SUPERFAMILY PROTEIN"/>
    <property type="match status" value="1"/>
</dbReference>
<evidence type="ECO:0000256" key="5">
    <source>
        <dbReference type="ARBA" id="ARBA00022691"/>
    </source>
</evidence>
<dbReference type="InterPro" id="IPR029063">
    <property type="entry name" value="SAM-dependent_MTases_sf"/>
</dbReference>
<dbReference type="Gene3D" id="3.40.50.150">
    <property type="entry name" value="Vaccinia Virus protein VP39"/>
    <property type="match status" value="1"/>
</dbReference>
<gene>
    <name evidence="6 7" type="primary">rsmG</name>
    <name evidence="7" type="ORF">GCM10010833_06690</name>
</gene>
<dbReference type="Proteomes" id="UP000614261">
    <property type="component" value="Unassembled WGS sequence"/>
</dbReference>
<dbReference type="HAMAP" id="MF_00074">
    <property type="entry name" value="16SrRNA_methyltr_G"/>
    <property type="match status" value="1"/>
</dbReference>
<evidence type="ECO:0000256" key="4">
    <source>
        <dbReference type="ARBA" id="ARBA00022679"/>
    </source>
</evidence>
<sequence length="231" mass="25803">MVMITDEISAKRWLTEGWGVSRETMDQLERLNVFVREEAERQNLVSASTLDQMWQRHIVDSAQLLMFASPTPTSRWIDLGSGAGFPGLVVALIAPCQVTLVESRGLRIAYLERAIEHLGLSDRVDVAGMPLERMPTVTADVISARAFAPLPRLLEGAARFSTENTRWLLPKGRNARSELESVLPAWQSLFHVERSLTDPDAAILVGTGTIPQIHPQRTIAQRPSRRNRSRS</sequence>
<evidence type="ECO:0000256" key="1">
    <source>
        <dbReference type="ARBA" id="ARBA00022490"/>
    </source>
</evidence>
<keyword evidence="2 6" id="KW-0698">rRNA processing</keyword>
<keyword evidence="5 6" id="KW-0949">S-adenosyl-L-methionine</keyword>
<comment type="catalytic activity">
    <reaction evidence="6">
        <text>guanosine(527) in 16S rRNA + S-adenosyl-L-methionine = N(7)-methylguanosine(527) in 16S rRNA + S-adenosyl-L-homocysteine</text>
        <dbReference type="Rhea" id="RHEA:42732"/>
        <dbReference type="Rhea" id="RHEA-COMP:10209"/>
        <dbReference type="Rhea" id="RHEA-COMP:10210"/>
        <dbReference type="ChEBI" id="CHEBI:57856"/>
        <dbReference type="ChEBI" id="CHEBI:59789"/>
        <dbReference type="ChEBI" id="CHEBI:74269"/>
        <dbReference type="ChEBI" id="CHEBI:74480"/>
        <dbReference type="EC" id="2.1.1.170"/>
    </reaction>
</comment>
<comment type="caution">
    <text evidence="7">The sequence shown here is derived from an EMBL/GenBank/DDBJ whole genome shotgun (WGS) entry which is preliminary data.</text>
</comment>
<accession>A0ABQ1IX08</accession>
<feature type="binding site" evidence="6">
    <location>
        <position position="85"/>
    </location>
    <ligand>
        <name>S-adenosyl-L-methionine</name>
        <dbReference type="ChEBI" id="CHEBI:59789"/>
    </ligand>
</feature>
<keyword evidence="4 6" id="KW-0808">Transferase</keyword>
<protein>
    <recommendedName>
        <fullName evidence="6">Ribosomal RNA small subunit methyltransferase G</fullName>
        <ecNumber evidence="6">2.1.1.170</ecNumber>
    </recommendedName>
    <alternativeName>
        <fullName evidence="6">16S rRNA 7-methylguanosine methyltransferase</fullName>
        <shortName evidence="6">16S rRNA m7G methyltransferase</shortName>
    </alternativeName>
</protein>
<dbReference type="GO" id="GO:0032259">
    <property type="term" value="P:methylation"/>
    <property type="evidence" value="ECO:0007669"/>
    <property type="project" value="UniProtKB-KW"/>
</dbReference>
<feature type="binding site" evidence="6">
    <location>
        <begin position="131"/>
        <end position="132"/>
    </location>
    <ligand>
        <name>S-adenosyl-L-methionine</name>
        <dbReference type="ChEBI" id="CHEBI:59789"/>
    </ligand>
</feature>
<evidence type="ECO:0000256" key="6">
    <source>
        <dbReference type="HAMAP-Rule" id="MF_00074"/>
    </source>
</evidence>
<name>A0ABQ1IX08_9SPHN</name>
<dbReference type="EC" id="2.1.1.170" evidence="6"/>
<keyword evidence="1 6" id="KW-0963">Cytoplasm</keyword>
<comment type="caution">
    <text evidence="6">Lacks conserved residue(s) required for the propagation of feature annotation.</text>
</comment>
<keyword evidence="3 6" id="KW-0489">Methyltransferase</keyword>
<evidence type="ECO:0000256" key="3">
    <source>
        <dbReference type="ARBA" id="ARBA00022603"/>
    </source>
</evidence>
<feature type="binding site" evidence="6">
    <location>
        <position position="80"/>
    </location>
    <ligand>
        <name>S-adenosyl-L-methionine</name>
        <dbReference type="ChEBI" id="CHEBI:59789"/>
    </ligand>
</feature>
<dbReference type="NCBIfam" id="TIGR00138">
    <property type="entry name" value="rsmG_gidB"/>
    <property type="match status" value="1"/>
</dbReference>
<evidence type="ECO:0000313" key="8">
    <source>
        <dbReference type="Proteomes" id="UP000614261"/>
    </source>
</evidence>
<dbReference type="Pfam" id="PF02527">
    <property type="entry name" value="GidB"/>
    <property type="match status" value="1"/>
</dbReference>
<dbReference type="SUPFAM" id="SSF53335">
    <property type="entry name" value="S-adenosyl-L-methionine-dependent methyltransferases"/>
    <property type="match status" value="1"/>
</dbReference>
<proteinExistence type="inferred from homology"/>
<feature type="binding site" evidence="6">
    <location>
        <position position="145"/>
    </location>
    <ligand>
        <name>S-adenosyl-L-methionine</name>
        <dbReference type="ChEBI" id="CHEBI:59789"/>
    </ligand>
</feature>
<comment type="function">
    <text evidence="6">Specifically methylates the N7 position of guanine in position 527 of 16S rRNA.</text>
</comment>
<keyword evidence="8" id="KW-1185">Reference proteome</keyword>
<dbReference type="CDD" id="cd02440">
    <property type="entry name" value="AdoMet_MTases"/>
    <property type="match status" value="1"/>
</dbReference>